<protein>
    <recommendedName>
        <fullName evidence="1">HTH psq-type domain-containing protein</fullName>
    </recommendedName>
</protein>
<evidence type="ECO:0000313" key="2">
    <source>
        <dbReference type="EMBL" id="KAJ8952542.1"/>
    </source>
</evidence>
<dbReference type="AlphaFoldDB" id="A0AAV8YNR1"/>
<keyword evidence="3" id="KW-1185">Reference proteome</keyword>
<dbReference type="Proteomes" id="UP001162156">
    <property type="component" value="Unassembled WGS sequence"/>
</dbReference>
<evidence type="ECO:0000259" key="1">
    <source>
        <dbReference type="Pfam" id="PF05225"/>
    </source>
</evidence>
<reference evidence="2" key="1">
    <citation type="journal article" date="2023" name="Insect Mol. Biol.">
        <title>Genome sequencing provides insights into the evolution of gene families encoding plant cell wall-degrading enzymes in longhorned beetles.</title>
        <authorList>
            <person name="Shin N.R."/>
            <person name="Okamura Y."/>
            <person name="Kirsch R."/>
            <person name="Pauchet Y."/>
        </authorList>
    </citation>
    <scope>NUCLEOTIDE SEQUENCE</scope>
    <source>
        <strain evidence="2">RBIC_L_NR</strain>
    </source>
</reference>
<dbReference type="InterPro" id="IPR007889">
    <property type="entry name" value="HTH_Psq"/>
</dbReference>
<gene>
    <name evidence="2" type="ORF">NQ314_007511</name>
</gene>
<dbReference type="EMBL" id="JANEYF010002019">
    <property type="protein sequence ID" value="KAJ8952542.1"/>
    <property type="molecule type" value="Genomic_DNA"/>
</dbReference>
<dbReference type="GO" id="GO:0003677">
    <property type="term" value="F:DNA binding"/>
    <property type="evidence" value="ECO:0007669"/>
    <property type="project" value="InterPro"/>
</dbReference>
<organism evidence="2 3">
    <name type="scientific">Rhamnusium bicolor</name>
    <dbReference type="NCBI Taxonomy" id="1586634"/>
    <lineage>
        <taxon>Eukaryota</taxon>
        <taxon>Metazoa</taxon>
        <taxon>Ecdysozoa</taxon>
        <taxon>Arthropoda</taxon>
        <taxon>Hexapoda</taxon>
        <taxon>Insecta</taxon>
        <taxon>Pterygota</taxon>
        <taxon>Neoptera</taxon>
        <taxon>Endopterygota</taxon>
        <taxon>Coleoptera</taxon>
        <taxon>Polyphaga</taxon>
        <taxon>Cucujiformia</taxon>
        <taxon>Chrysomeloidea</taxon>
        <taxon>Cerambycidae</taxon>
        <taxon>Lepturinae</taxon>
        <taxon>Rhagiini</taxon>
        <taxon>Rhamnusium</taxon>
    </lineage>
</organism>
<sequence>MSIRQAAELWSVTKSTLQRRLKNKQMAKYGRPTVLIKDEERELVDRLQIAAEWGFSLTTFDISGIVKRYLDNKGVSEPRFKTNLPGIDWAISFLCRHKHDLLTRLGENIKRSRAEVDANVLKKIFWKLRSIEGVSPDLMINYDETNLTDDPGRLKCIVRRGFKIPERVLDTSKSSTSVMFSGTASEKLLSCYVVYKAEHLYDTWQQGGPRGTRYNRSKSGWFDGVIFEDWFVTVPLKYFQKI</sequence>
<feature type="domain" description="HTH psq-type" evidence="1">
    <location>
        <begin position="1"/>
        <end position="27"/>
    </location>
</feature>
<accession>A0AAV8YNR1</accession>
<evidence type="ECO:0000313" key="3">
    <source>
        <dbReference type="Proteomes" id="UP001162156"/>
    </source>
</evidence>
<comment type="caution">
    <text evidence="2">The sequence shown here is derived from an EMBL/GenBank/DDBJ whole genome shotgun (WGS) entry which is preliminary data.</text>
</comment>
<proteinExistence type="predicted"/>
<dbReference type="Pfam" id="PF05225">
    <property type="entry name" value="HTH_psq"/>
    <property type="match status" value="1"/>
</dbReference>
<name>A0AAV8YNR1_9CUCU</name>